<proteinExistence type="predicted"/>
<accession>A0A0Z8SNM2</accession>
<evidence type="ECO:0000313" key="1">
    <source>
        <dbReference type="EMBL" id="CYX04241.1"/>
    </source>
</evidence>
<organism evidence="1 2">
    <name type="scientific">Streptococcus suis</name>
    <dbReference type="NCBI Taxonomy" id="1307"/>
    <lineage>
        <taxon>Bacteria</taxon>
        <taxon>Bacillati</taxon>
        <taxon>Bacillota</taxon>
        <taxon>Bacilli</taxon>
        <taxon>Lactobacillales</taxon>
        <taxon>Streptococcaceae</taxon>
        <taxon>Streptococcus</taxon>
    </lineage>
</organism>
<name>A0A0Z8SNM2_STRSU</name>
<protein>
    <submittedName>
        <fullName evidence="1">Uncharacterized protein</fullName>
    </submittedName>
</protein>
<evidence type="ECO:0000313" key="2">
    <source>
        <dbReference type="Proteomes" id="UP000071962"/>
    </source>
</evidence>
<dbReference type="AlphaFoldDB" id="A0A0Z8SNM2"/>
<dbReference type="RefSeq" id="WP_228477177.1">
    <property type="nucleotide sequence ID" value="NZ_CEKS01000026.1"/>
</dbReference>
<reference evidence="1 2" key="1">
    <citation type="submission" date="2016-02" db="EMBL/GenBank/DDBJ databases">
        <authorList>
            <consortium name="Pathogen Informatics"/>
        </authorList>
    </citation>
    <scope>NUCLEOTIDE SEQUENCE [LARGE SCALE GENOMIC DNA]</scope>
    <source>
        <strain evidence="1 2">SS1062</strain>
    </source>
</reference>
<dbReference type="EMBL" id="FIKT01000012">
    <property type="protein sequence ID" value="CYX04241.1"/>
    <property type="molecule type" value="Genomic_DNA"/>
</dbReference>
<dbReference type="Proteomes" id="UP000071962">
    <property type="component" value="Unassembled WGS sequence"/>
</dbReference>
<gene>
    <name evidence="1" type="ORF">ERS132551_01168</name>
</gene>
<sequence length="97" mass="11056">MINKVAEKKISDYLNQNKQSLDDINQHIYDVIKINRLTNSEVAALFTGLMRQVLSSEHNVKLLNILGIQVGQLNPELTTKIQQILTEEWLANQGLIK</sequence>